<keyword evidence="1" id="KW-0812">Transmembrane</keyword>
<name>A0A9X9LTU2_GULGU</name>
<sequence length="68" mass="7838">MFGSLLQACLSETDLEDISLCSVPLTLNLLYLRPLLVTHSIIFLMRIWVFLIHQNFLFCALSQQEPDL</sequence>
<feature type="transmembrane region" description="Helical" evidence="1">
    <location>
        <begin position="31"/>
        <end position="52"/>
    </location>
</feature>
<evidence type="ECO:0000256" key="1">
    <source>
        <dbReference type="SAM" id="Phobius"/>
    </source>
</evidence>
<dbReference type="Proteomes" id="UP000269945">
    <property type="component" value="Unassembled WGS sequence"/>
</dbReference>
<reference evidence="2 3" key="1">
    <citation type="submission" date="2018-10" db="EMBL/GenBank/DDBJ databases">
        <authorList>
            <person name="Ekblom R."/>
            <person name="Jareborg N."/>
        </authorList>
    </citation>
    <scope>NUCLEOTIDE SEQUENCE [LARGE SCALE GENOMIC DNA]</scope>
    <source>
        <tissue evidence="2">Muscle</tissue>
    </source>
</reference>
<proteinExistence type="predicted"/>
<keyword evidence="1" id="KW-0472">Membrane</keyword>
<evidence type="ECO:0000313" key="2">
    <source>
        <dbReference type="EMBL" id="VCW90956.1"/>
    </source>
</evidence>
<protein>
    <submittedName>
        <fullName evidence="2">Uncharacterized protein</fullName>
    </submittedName>
</protein>
<organism evidence="2 3">
    <name type="scientific">Gulo gulo</name>
    <name type="common">Wolverine</name>
    <name type="synonym">Gluton</name>
    <dbReference type="NCBI Taxonomy" id="48420"/>
    <lineage>
        <taxon>Eukaryota</taxon>
        <taxon>Metazoa</taxon>
        <taxon>Chordata</taxon>
        <taxon>Craniata</taxon>
        <taxon>Vertebrata</taxon>
        <taxon>Euteleostomi</taxon>
        <taxon>Mammalia</taxon>
        <taxon>Eutheria</taxon>
        <taxon>Laurasiatheria</taxon>
        <taxon>Carnivora</taxon>
        <taxon>Caniformia</taxon>
        <taxon>Musteloidea</taxon>
        <taxon>Mustelidae</taxon>
        <taxon>Guloninae</taxon>
        <taxon>Gulo</taxon>
    </lineage>
</organism>
<evidence type="ECO:0000313" key="3">
    <source>
        <dbReference type="Proteomes" id="UP000269945"/>
    </source>
</evidence>
<accession>A0A9X9LTU2</accession>
<keyword evidence="3" id="KW-1185">Reference proteome</keyword>
<dbReference type="EMBL" id="CYRY02016655">
    <property type="protein sequence ID" value="VCW90956.1"/>
    <property type="molecule type" value="Genomic_DNA"/>
</dbReference>
<feature type="non-terminal residue" evidence="2">
    <location>
        <position position="68"/>
    </location>
</feature>
<dbReference type="AlphaFoldDB" id="A0A9X9LTU2"/>
<gene>
    <name evidence="2" type="ORF">BN2614_LOCUS4</name>
</gene>
<keyword evidence="1" id="KW-1133">Transmembrane helix</keyword>
<comment type="caution">
    <text evidence="2">The sequence shown here is derived from an EMBL/GenBank/DDBJ whole genome shotgun (WGS) entry which is preliminary data.</text>
</comment>